<dbReference type="KEGG" id="parq:DSM112329_00042"/>
<keyword evidence="4" id="KW-0282">Flagellum</keyword>
<dbReference type="PANTHER" id="PTHR34653:SF1">
    <property type="entry name" value="FLAGELLAR HOOK-BASAL BODY COMPLEX PROTEIN FLIE"/>
    <property type="match status" value="1"/>
</dbReference>
<dbReference type="PANTHER" id="PTHR34653">
    <property type="match status" value="1"/>
</dbReference>
<dbReference type="GO" id="GO:0003774">
    <property type="term" value="F:cytoskeletal motor activity"/>
    <property type="evidence" value="ECO:0007669"/>
    <property type="project" value="InterPro"/>
</dbReference>
<dbReference type="InterPro" id="IPR001624">
    <property type="entry name" value="FliE"/>
</dbReference>
<dbReference type="GO" id="GO:0009425">
    <property type="term" value="C:bacterial-type flagellum basal body"/>
    <property type="evidence" value="ECO:0007669"/>
    <property type="project" value="UniProtKB-SubCell"/>
</dbReference>
<sequence length="114" mass="11196">MPLVPGIGAAAPSAGLGGISGLGGSEWQIDGIGGVAGAEAPAKSFGSMLGDQLGALDKLQNTAAEASQALADGTATDATTAVMAVERAKLSMQMAAQLRTKGVEALNDIFHTTV</sequence>
<dbReference type="GO" id="GO:0071973">
    <property type="term" value="P:bacterial-type flagellum-dependent cell motility"/>
    <property type="evidence" value="ECO:0007669"/>
    <property type="project" value="InterPro"/>
</dbReference>
<keyword evidence="3" id="KW-0975">Bacterial flagellum</keyword>
<evidence type="ECO:0000256" key="1">
    <source>
        <dbReference type="ARBA" id="ARBA00004117"/>
    </source>
</evidence>
<evidence type="ECO:0000313" key="4">
    <source>
        <dbReference type="EMBL" id="XAY03230.1"/>
    </source>
</evidence>
<accession>A0AAU7ANM1</accession>
<protein>
    <submittedName>
        <fullName evidence="4">Flagellar hook-basal body complex protein FliE</fullName>
    </submittedName>
</protein>
<gene>
    <name evidence="4" type="primary">fliE</name>
    <name evidence="4" type="ORF">DSM112329_00042</name>
</gene>
<dbReference type="AlphaFoldDB" id="A0AAU7ANM1"/>
<dbReference type="Pfam" id="PF02049">
    <property type="entry name" value="FliE"/>
    <property type="match status" value="1"/>
</dbReference>
<organism evidence="4">
    <name type="scientific">Paraconexibacter sp. AEG42_29</name>
    <dbReference type="NCBI Taxonomy" id="2997339"/>
    <lineage>
        <taxon>Bacteria</taxon>
        <taxon>Bacillati</taxon>
        <taxon>Actinomycetota</taxon>
        <taxon>Thermoleophilia</taxon>
        <taxon>Solirubrobacterales</taxon>
        <taxon>Paraconexibacteraceae</taxon>
        <taxon>Paraconexibacter</taxon>
    </lineage>
</organism>
<dbReference type="RefSeq" id="WP_354699787.1">
    <property type="nucleotide sequence ID" value="NZ_CP114014.1"/>
</dbReference>
<reference evidence="4" key="1">
    <citation type="submission" date="2022-12" db="EMBL/GenBank/DDBJ databases">
        <title>Paraconexibacter alkalitolerans sp. nov. and Baekduia alba sp. nov., isolated from soil and emended description of the genera Paraconexibacter (Chun et al., 2020) and Baekduia (An et al., 2020).</title>
        <authorList>
            <person name="Vieira S."/>
            <person name="Huber K.J."/>
            <person name="Geppert A."/>
            <person name="Wolf J."/>
            <person name="Neumann-Schaal M."/>
            <person name="Muesken M."/>
            <person name="Overmann J."/>
        </authorList>
    </citation>
    <scope>NUCLEOTIDE SEQUENCE</scope>
    <source>
        <strain evidence="4">AEG42_29</strain>
    </source>
</reference>
<evidence type="ECO:0000256" key="3">
    <source>
        <dbReference type="ARBA" id="ARBA00023143"/>
    </source>
</evidence>
<keyword evidence="4" id="KW-0969">Cilium</keyword>
<dbReference type="EMBL" id="CP114014">
    <property type="protein sequence ID" value="XAY03230.1"/>
    <property type="molecule type" value="Genomic_DNA"/>
</dbReference>
<name>A0AAU7ANM1_9ACTN</name>
<proteinExistence type="inferred from homology"/>
<dbReference type="GO" id="GO:0005198">
    <property type="term" value="F:structural molecule activity"/>
    <property type="evidence" value="ECO:0007669"/>
    <property type="project" value="InterPro"/>
</dbReference>
<keyword evidence="4" id="KW-0966">Cell projection</keyword>
<comment type="subcellular location">
    <subcellularLocation>
        <location evidence="1">Bacterial flagellum basal body</location>
    </subcellularLocation>
</comment>
<evidence type="ECO:0000256" key="2">
    <source>
        <dbReference type="ARBA" id="ARBA00009272"/>
    </source>
</evidence>
<comment type="similarity">
    <text evidence="2">Belongs to the FliE family.</text>
</comment>